<comment type="cofactor">
    <cofactor evidence="1">
        <name>Zn(2+)</name>
        <dbReference type="ChEBI" id="CHEBI:29105"/>
    </cofactor>
</comment>
<feature type="domain" description="Amidohydrolase-related" evidence="4">
    <location>
        <begin position="42"/>
        <end position="362"/>
    </location>
</feature>
<dbReference type="GO" id="GO:0004038">
    <property type="term" value="F:allantoinase activity"/>
    <property type="evidence" value="ECO:0007669"/>
    <property type="project" value="TreeGrafter"/>
</dbReference>
<dbReference type="GO" id="GO:0004151">
    <property type="term" value="F:dihydroorotase activity"/>
    <property type="evidence" value="ECO:0007669"/>
    <property type="project" value="UniProtKB-EC"/>
</dbReference>
<dbReference type="EC" id="3.5.2.3" evidence="5"/>
<dbReference type="InterPro" id="IPR050138">
    <property type="entry name" value="DHOase/Allantoinase_Hydrolase"/>
</dbReference>
<dbReference type="InterPro" id="IPR032466">
    <property type="entry name" value="Metal_Hydrolase"/>
</dbReference>
<dbReference type="AlphaFoldDB" id="A0A031LLA3"/>
<dbReference type="Gene3D" id="3.20.20.140">
    <property type="entry name" value="Metal-dependent hydrolases"/>
    <property type="match status" value="1"/>
</dbReference>
<evidence type="ECO:0000259" key="4">
    <source>
        <dbReference type="Pfam" id="PF01979"/>
    </source>
</evidence>
<dbReference type="SUPFAM" id="SSF51338">
    <property type="entry name" value="Composite domain of metallo-dependent hydrolases"/>
    <property type="match status" value="1"/>
</dbReference>
<protein>
    <submittedName>
        <fullName evidence="5">Dihydroorotase</fullName>
        <ecNumber evidence="5">3.5.2.3</ecNumber>
    </submittedName>
</protein>
<reference evidence="5 6" key="1">
    <citation type="submission" date="2014-03" db="EMBL/GenBank/DDBJ databases">
        <title>Draft genome sequence of the novel thermoacidophilic archaea Acidianus copahuensis ALE1 strain, isolated from Copahue volcanic area in Neuquen Argentina.</title>
        <authorList>
            <person name="Urbieta M.S."/>
            <person name="Rascovan N."/>
            <person name="Castro C."/>
            <person name="Revale S."/>
            <person name="Giaveno M.A."/>
            <person name="Vazquez M.P."/>
            <person name="Donati E.R."/>
        </authorList>
    </citation>
    <scope>NUCLEOTIDE SEQUENCE [LARGE SCALE GENOMIC DNA]</scope>
    <source>
        <strain evidence="5 6">ALE1</strain>
    </source>
</reference>
<dbReference type="PANTHER" id="PTHR43668:SF2">
    <property type="entry name" value="ALLANTOINASE"/>
    <property type="match status" value="1"/>
</dbReference>
<dbReference type="GO" id="GO:0046872">
    <property type="term" value="F:metal ion binding"/>
    <property type="evidence" value="ECO:0007669"/>
    <property type="project" value="UniProtKB-KW"/>
</dbReference>
<evidence type="ECO:0000313" key="6">
    <source>
        <dbReference type="Proteomes" id="UP000024332"/>
    </source>
</evidence>
<gene>
    <name evidence="5" type="primary">pyrC</name>
    <name evidence="5" type="ORF">CM19_07535</name>
</gene>
<dbReference type="EMBL" id="JFZT01000044">
    <property type="protein sequence ID" value="EZQ04827.1"/>
    <property type="molecule type" value="Genomic_DNA"/>
</dbReference>
<evidence type="ECO:0000313" key="5">
    <source>
        <dbReference type="EMBL" id="EZQ04827.1"/>
    </source>
</evidence>
<keyword evidence="6" id="KW-1185">Reference proteome</keyword>
<dbReference type="InterPro" id="IPR011059">
    <property type="entry name" value="Metal-dep_hydrolase_composite"/>
</dbReference>
<dbReference type="Pfam" id="PF01979">
    <property type="entry name" value="Amidohydro_1"/>
    <property type="match status" value="1"/>
</dbReference>
<dbReference type="NCBIfam" id="NF001541">
    <property type="entry name" value="PRK00369.1"/>
    <property type="match status" value="1"/>
</dbReference>
<evidence type="ECO:0000256" key="3">
    <source>
        <dbReference type="ARBA" id="ARBA00022801"/>
    </source>
</evidence>
<dbReference type="InterPro" id="IPR002195">
    <property type="entry name" value="Dihydroorotase_CS"/>
</dbReference>
<proteinExistence type="predicted"/>
<dbReference type="PANTHER" id="PTHR43668">
    <property type="entry name" value="ALLANTOINASE"/>
    <property type="match status" value="1"/>
</dbReference>
<evidence type="ECO:0000256" key="1">
    <source>
        <dbReference type="ARBA" id="ARBA00001947"/>
    </source>
</evidence>
<dbReference type="STRING" id="1160895.CM19_07535"/>
<comment type="caution">
    <text evidence="5">The sequence shown here is derived from an EMBL/GenBank/DDBJ whole genome shotgun (WGS) entry which is preliminary data.</text>
</comment>
<accession>A0A031LLA3</accession>
<dbReference type="Proteomes" id="UP000024332">
    <property type="component" value="Unassembled WGS sequence"/>
</dbReference>
<name>A0A031LLA3_9CREN</name>
<dbReference type="OrthoDB" id="8791at2157"/>
<organism evidence="5 6">
    <name type="scientific">Candidatus Acidianus copahuensis</name>
    <dbReference type="NCBI Taxonomy" id="1160895"/>
    <lineage>
        <taxon>Archaea</taxon>
        <taxon>Thermoproteota</taxon>
        <taxon>Thermoprotei</taxon>
        <taxon>Sulfolobales</taxon>
        <taxon>Sulfolobaceae</taxon>
        <taxon>Acidianus</taxon>
    </lineage>
</organism>
<dbReference type="InterPro" id="IPR006680">
    <property type="entry name" value="Amidohydro-rel"/>
</dbReference>
<dbReference type="RefSeq" id="WP_048099750.1">
    <property type="nucleotide sequence ID" value="NZ_JFZT01000044.1"/>
</dbReference>
<dbReference type="SUPFAM" id="SSF51556">
    <property type="entry name" value="Metallo-dependent hydrolases"/>
    <property type="match status" value="1"/>
</dbReference>
<sequence length="383" mass="43615">MWIRGKIFLKEFVEGCINFDRRIKEIRKDCKPDISFPSDALILPGSVDMHVHVRGLELSYKETVTSATSEAIYGGVTTIMDMPNTVPFINSPEKIKERLREFDNYSRTNFGVYSGVTSNSEVEKLPIAGYKVFPEDLEKQELKFVLSSRKLKVLHPEIPLSLNQFRNLRRTWQEIAALDIIKGNFHVTHSTNYETIRISKSKGFTTDFTPHHLLLNGETNCLTKVNPPIRSVTERRKLLRALWEADAIVSDHAPHTQKEKEMPYQLCPPGVAAVSFTTPFIYSLAMKGIISFDRAVELLSINPSKILGIKAGKIEQGYFADFVIIRLSRWRYSTRFSKVIETPFDRYPLDSTIVSVIVQGKIAYDGGEIYPVRGVNAIEDSRH</sequence>
<dbReference type="GO" id="GO:0005737">
    <property type="term" value="C:cytoplasm"/>
    <property type="evidence" value="ECO:0007669"/>
    <property type="project" value="TreeGrafter"/>
</dbReference>
<keyword evidence="2" id="KW-0479">Metal-binding</keyword>
<dbReference type="PROSITE" id="PS00483">
    <property type="entry name" value="DIHYDROOROTASE_2"/>
    <property type="match status" value="1"/>
</dbReference>
<evidence type="ECO:0000256" key="2">
    <source>
        <dbReference type="ARBA" id="ARBA00022723"/>
    </source>
</evidence>
<keyword evidence="3 5" id="KW-0378">Hydrolase</keyword>
<dbReference type="GO" id="GO:0006145">
    <property type="term" value="P:purine nucleobase catabolic process"/>
    <property type="evidence" value="ECO:0007669"/>
    <property type="project" value="TreeGrafter"/>
</dbReference>